<proteinExistence type="predicted"/>
<keyword evidence="3" id="KW-1185">Reference proteome</keyword>
<accession>A0A5C3NUL5</accession>
<keyword evidence="1" id="KW-0472">Membrane</keyword>
<organism evidence="2 3">
    <name type="scientific">Polyporus arcularius HHB13444</name>
    <dbReference type="NCBI Taxonomy" id="1314778"/>
    <lineage>
        <taxon>Eukaryota</taxon>
        <taxon>Fungi</taxon>
        <taxon>Dikarya</taxon>
        <taxon>Basidiomycota</taxon>
        <taxon>Agaricomycotina</taxon>
        <taxon>Agaricomycetes</taxon>
        <taxon>Polyporales</taxon>
        <taxon>Polyporaceae</taxon>
        <taxon>Polyporus</taxon>
    </lineage>
</organism>
<dbReference type="Proteomes" id="UP000308197">
    <property type="component" value="Unassembled WGS sequence"/>
</dbReference>
<protein>
    <submittedName>
        <fullName evidence="2">Uncharacterized protein</fullName>
    </submittedName>
</protein>
<feature type="transmembrane region" description="Helical" evidence="1">
    <location>
        <begin position="74"/>
        <end position="96"/>
    </location>
</feature>
<dbReference type="EMBL" id="ML211665">
    <property type="protein sequence ID" value="TFK81035.1"/>
    <property type="molecule type" value="Genomic_DNA"/>
</dbReference>
<evidence type="ECO:0000313" key="3">
    <source>
        <dbReference type="Proteomes" id="UP000308197"/>
    </source>
</evidence>
<name>A0A5C3NUL5_9APHY</name>
<gene>
    <name evidence="2" type="ORF">K466DRAFT_357444</name>
</gene>
<sequence>MRQNHAYDGRVVFWDGVRSPSYFVRTLTAWERDYLLKYFSPVLLDTGLIPIRSRIALRPPHPVRSYYGWVRDHLILRIVPLVASWSLWLAVTYLAYLAPLHPYRALREACDLATRGQWSDHRHVPRAPPEPEPVLAPLIPLLTEVLSKKDFTELEVAPAHCARHNDRQTAQGTYRADTTVQITAHCQARFAQNSSFVRHPVRSLRA</sequence>
<dbReference type="InParanoid" id="A0A5C3NUL5"/>
<evidence type="ECO:0000313" key="2">
    <source>
        <dbReference type="EMBL" id="TFK81035.1"/>
    </source>
</evidence>
<dbReference type="AlphaFoldDB" id="A0A5C3NUL5"/>
<keyword evidence="1" id="KW-1133">Transmembrane helix</keyword>
<reference evidence="2 3" key="1">
    <citation type="journal article" date="2019" name="Nat. Ecol. Evol.">
        <title>Megaphylogeny resolves global patterns of mushroom evolution.</title>
        <authorList>
            <person name="Varga T."/>
            <person name="Krizsan K."/>
            <person name="Foldi C."/>
            <person name="Dima B."/>
            <person name="Sanchez-Garcia M."/>
            <person name="Sanchez-Ramirez S."/>
            <person name="Szollosi G.J."/>
            <person name="Szarkandi J.G."/>
            <person name="Papp V."/>
            <person name="Albert L."/>
            <person name="Andreopoulos W."/>
            <person name="Angelini C."/>
            <person name="Antonin V."/>
            <person name="Barry K.W."/>
            <person name="Bougher N.L."/>
            <person name="Buchanan P."/>
            <person name="Buyck B."/>
            <person name="Bense V."/>
            <person name="Catcheside P."/>
            <person name="Chovatia M."/>
            <person name="Cooper J."/>
            <person name="Damon W."/>
            <person name="Desjardin D."/>
            <person name="Finy P."/>
            <person name="Geml J."/>
            <person name="Haridas S."/>
            <person name="Hughes K."/>
            <person name="Justo A."/>
            <person name="Karasinski D."/>
            <person name="Kautmanova I."/>
            <person name="Kiss B."/>
            <person name="Kocsube S."/>
            <person name="Kotiranta H."/>
            <person name="LaButti K.M."/>
            <person name="Lechner B.E."/>
            <person name="Liimatainen K."/>
            <person name="Lipzen A."/>
            <person name="Lukacs Z."/>
            <person name="Mihaltcheva S."/>
            <person name="Morgado L.N."/>
            <person name="Niskanen T."/>
            <person name="Noordeloos M.E."/>
            <person name="Ohm R.A."/>
            <person name="Ortiz-Santana B."/>
            <person name="Ovrebo C."/>
            <person name="Racz N."/>
            <person name="Riley R."/>
            <person name="Savchenko A."/>
            <person name="Shiryaev A."/>
            <person name="Soop K."/>
            <person name="Spirin V."/>
            <person name="Szebenyi C."/>
            <person name="Tomsovsky M."/>
            <person name="Tulloss R.E."/>
            <person name="Uehling J."/>
            <person name="Grigoriev I.V."/>
            <person name="Vagvolgyi C."/>
            <person name="Papp T."/>
            <person name="Martin F.M."/>
            <person name="Miettinen O."/>
            <person name="Hibbett D.S."/>
            <person name="Nagy L.G."/>
        </authorList>
    </citation>
    <scope>NUCLEOTIDE SEQUENCE [LARGE SCALE GENOMIC DNA]</scope>
    <source>
        <strain evidence="2 3">HHB13444</strain>
    </source>
</reference>
<evidence type="ECO:0000256" key="1">
    <source>
        <dbReference type="SAM" id="Phobius"/>
    </source>
</evidence>
<keyword evidence="1" id="KW-0812">Transmembrane</keyword>